<protein>
    <submittedName>
        <fullName evidence="1">Predicted protein</fullName>
    </submittedName>
</protein>
<dbReference type="Proteomes" id="UP000002497">
    <property type="component" value="Unassembled WGS sequence"/>
</dbReference>
<reference evidence="2" key="1">
    <citation type="journal article" date="2010" name="Genome Res.">
        <title>Population genomic sequencing of Coccidioides fungi reveals recent hybridization and transposon control.</title>
        <authorList>
            <person name="Neafsey D.E."/>
            <person name="Barker B.M."/>
            <person name="Sharpton T.J."/>
            <person name="Stajich J.E."/>
            <person name="Park D.J."/>
            <person name="Whiston E."/>
            <person name="Hung C.-Y."/>
            <person name="McMahan C."/>
            <person name="White J."/>
            <person name="Sykes S."/>
            <person name="Heiman D."/>
            <person name="Young S."/>
            <person name="Zeng Q."/>
            <person name="Abouelleil A."/>
            <person name="Aftuck L."/>
            <person name="Bessette D."/>
            <person name="Brown A."/>
            <person name="FitzGerald M."/>
            <person name="Lui A."/>
            <person name="Macdonald J.P."/>
            <person name="Priest M."/>
            <person name="Orbach M.J."/>
            <person name="Galgiani J.N."/>
            <person name="Kirkland T.N."/>
            <person name="Cole G.T."/>
            <person name="Birren B.W."/>
            <person name="Henn M.R."/>
            <person name="Taylor J.W."/>
            <person name="Rounsley S.D."/>
        </authorList>
    </citation>
    <scope>NUCLEOTIDE SEQUENCE [LARGE SCALE GENOMIC DNA]</scope>
    <source>
        <strain evidence="2">RMSCC 757 / Silveira</strain>
    </source>
</reference>
<accession>E9DDB0</accession>
<dbReference type="VEuPathDB" id="FungiDB:CPSG_08072"/>
<reference evidence="2" key="2">
    <citation type="submission" date="2010-03" db="EMBL/GenBank/DDBJ databases">
        <title>The genome sequence of Coccidioides posadasii strain Silveira.</title>
        <authorList>
            <consortium name="The Broad Institute Genome Sequencing Center for Infectious Disease"/>
            <person name="Neafsey D."/>
            <person name="Orbach M."/>
            <person name="Henn M.R."/>
            <person name="Cole G.T."/>
            <person name="Galgiani J."/>
            <person name="Gardner M.J."/>
            <person name="Kirkland T.N."/>
            <person name="Taylor J.W."/>
            <person name="Young S.K."/>
            <person name="Zeng Q."/>
            <person name="Koehrsen M."/>
            <person name="Alvarado L."/>
            <person name="Berlin A."/>
            <person name="Borenstein D."/>
            <person name="Chapman S.B."/>
            <person name="Chen Z."/>
            <person name="Engels R."/>
            <person name="Freedman E."/>
            <person name="Gellesch M."/>
            <person name="Goldberg J."/>
            <person name="Griggs A."/>
            <person name="Gujja S."/>
            <person name="Heilman E."/>
            <person name="Heiman D."/>
            <person name="Howarth C."/>
            <person name="Jen D."/>
            <person name="Larson L."/>
            <person name="Mehta T."/>
            <person name="Neiman D."/>
            <person name="Park D."/>
            <person name="Pearson M."/>
            <person name="Richards J."/>
            <person name="Roberts A."/>
            <person name="Saif S."/>
            <person name="Shea T."/>
            <person name="Shenoy N."/>
            <person name="Sisk P."/>
            <person name="Stolte C."/>
            <person name="Sykes S."/>
            <person name="Walk T."/>
            <person name="White J."/>
            <person name="Yandava C."/>
            <person name="Haas B."/>
            <person name="Nusbaum C."/>
            <person name="Birren B."/>
        </authorList>
    </citation>
    <scope>NUCLEOTIDE SEQUENCE [LARGE SCALE GENOMIC DNA]</scope>
    <source>
        <strain evidence="2">RMSCC 757 / Silveira</strain>
    </source>
</reference>
<sequence>MGVKTNPSKCQKSSICVQSGHNGTPLHPTTPLCPCEVNISWHSYNYQLLNKILGVLSKHLPTSGNAKSRFCMKKGRVGGLPVQLFQQGSENRAQGPGPRIQDSSIIQQRQQSWLGLI</sequence>
<dbReference type="EMBL" id="GL636500">
    <property type="protein sequence ID" value="EFW15635.1"/>
    <property type="molecule type" value="Genomic_DNA"/>
</dbReference>
<dbReference type="AlphaFoldDB" id="E9DDB0"/>
<gene>
    <name evidence="1" type="ORF">CPSG_08072</name>
</gene>
<proteinExistence type="predicted"/>
<organism evidence="2">
    <name type="scientific">Coccidioides posadasii (strain RMSCC 757 / Silveira)</name>
    <name type="common">Valley fever fungus</name>
    <dbReference type="NCBI Taxonomy" id="443226"/>
    <lineage>
        <taxon>Eukaryota</taxon>
        <taxon>Fungi</taxon>
        <taxon>Dikarya</taxon>
        <taxon>Ascomycota</taxon>
        <taxon>Pezizomycotina</taxon>
        <taxon>Eurotiomycetes</taxon>
        <taxon>Eurotiomycetidae</taxon>
        <taxon>Onygenales</taxon>
        <taxon>Onygenaceae</taxon>
        <taxon>Coccidioides</taxon>
    </lineage>
</organism>
<dbReference type="HOGENOM" id="CLU_2084645_0_0_1"/>
<evidence type="ECO:0000313" key="1">
    <source>
        <dbReference type="EMBL" id="EFW15635.1"/>
    </source>
</evidence>
<evidence type="ECO:0000313" key="2">
    <source>
        <dbReference type="Proteomes" id="UP000002497"/>
    </source>
</evidence>
<name>E9DDB0_COCPS</name>
<keyword evidence="2" id="KW-1185">Reference proteome</keyword>